<keyword evidence="14" id="KW-1015">Disulfide bond</keyword>
<dbReference type="Proteomes" id="UP000694569">
    <property type="component" value="Unplaced"/>
</dbReference>
<evidence type="ECO:0000256" key="13">
    <source>
        <dbReference type="ARBA" id="ARBA00023136"/>
    </source>
</evidence>
<evidence type="ECO:0000259" key="18">
    <source>
        <dbReference type="Pfam" id="PF07732"/>
    </source>
</evidence>
<dbReference type="GO" id="GO:0004322">
    <property type="term" value="F:ferroxidase activity"/>
    <property type="evidence" value="ECO:0007669"/>
    <property type="project" value="UniProtKB-EC"/>
</dbReference>
<dbReference type="InterPro" id="IPR045087">
    <property type="entry name" value="Cu-oxidase_fam"/>
</dbReference>
<dbReference type="PANTHER" id="PTHR11709">
    <property type="entry name" value="MULTI-COPPER OXIDASE"/>
    <property type="match status" value="1"/>
</dbReference>
<evidence type="ECO:0000256" key="11">
    <source>
        <dbReference type="ARBA" id="ARBA00023002"/>
    </source>
</evidence>
<keyword evidence="9" id="KW-0677">Repeat</keyword>
<evidence type="ECO:0000313" key="19">
    <source>
        <dbReference type="Ensembl" id="ENSLLEP00000009530.1"/>
    </source>
</evidence>
<feature type="domain" description="Plastocyanin-like" evidence="18">
    <location>
        <begin position="451"/>
        <end position="529"/>
    </location>
</feature>
<dbReference type="GeneTree" id="ENSGT00940000155866"/>
<dbReference type="FunFam" id="2.60.40.420:FF:000033">
    <property type="entry name" value="Ceruloplasmin"/>
    <property type="match status" value="1"/>
</dbReference>
<feature type="domain" description="Plastocyanin-like" evidence="18">
    <location>
        <begin position="805"/>
        <end position="901"/>
    </location>
</feature>
<evidence type="ECO:0000256" key="1">
    <source>
        <dbReference type="ARBA" id="ARBA00001935"/>
    </source>
</evidence>
<evidence type="ECO:0000256" key="5">
    <source>
        <dbReference type="ARBA" id="ARBA00022448"/>
    </source>
</evidence>
<dbReference type="InterPro" id="IPR011707">
    <property type="entry name" value="Cu-oxidase-like_N"/>
</dbReference>
<dbReference type="Gene3D" id="2.60.40.420">
    <property type="entry name" value="Cupredoxins - blue copper proteins"/>
    <property type="match status" value="5"/>
</dbReference>
<dbReference type="FunFam" id="2.60.40.420:FF:000002">
    <property type="entry name" value="Hephaestin like 1"/>
    <property type="match status" value="1"/>
</dbReference>
<keyword evidence="11" id="KW-0560">Oxidoreductase</keyword>
<evidence type="ECO:0000256" key="8">
    <source>
        <dbReference type="ARBA" id="ARBA00022729"/>
    </source>
</evidence>
<feature type="domain" description="Plastocyanin-like" evidence="17">
    <location>
        <begin position="953"/>
        <end position="1054"/>
    </location>
</feature>
<feature type="domain" description="Plastocyanin-like" evidence="18">
    <location>
        <begin position="94"/>
        <end position="203"/>
    </location>
</feature>
<evidence type="ECO:0000256" key="12">
    <source>
        <dbReference type="ARBA" id="ARBA00023065"/>
    </source>
</evidence>
<keyword evidence="12" id="KW-0406">Ion transport</keyword>
<dbReference type="AlphaFoldDB" id="A0A8C5M8P0"/>
<keyword evidence="13" id="KW-0472">Membrane</keyword>
<proteinExistence type="inferred from homology"/>
<evidence type="ECO:0000256" key="6">
    <source>
        <dbReference type="ARBA" id="ARBA00022692"/>
    </source>
</evidence>
<reference evidence="19" key="2">
    <citation type="submission" date="2025-09" db="UniProtKB">
        <authorList>
            <consortium name="Ensembl"/>
        </authorList>
    </citation>
    <scope>IDENTIFICATION</scope>
</reference>
<dbReference type="PROSITE" id="PS00079">
    <property type="entry name" value="MULTICOPPER_OXIDASE1"/>
    <property type="match status" value="2"/>
</dbReference>
<comment type="cofactor">
    <cofactor evidence="1">
        <name>Cu cation</name>
        <dbReference type="ChEBI" id="CHEBI:23378"/>
    </cofactor>
</comment>
<keyword evidence="20" id="KW-1185">Reference proteome</keyword>
<evidence type="ECO:0000313" key="20">
    <source>
        <dbReference type="Proteomes" id="UP000694569"/>
    </source>
</evidence>
<feature type="chain" id="PRO_5034367007" description="ferroxidase" evidence="16">
    <location>
        <begin position="19"/>
        <end position="1071"/>
    </location>
</feature>
<keyword evidence="7" id="KW-0479">Metal-binding</keyword>
<keyword evidence="8 16" id="KW-0732">Signal</keyword>
<evidence type="ECO:0000256" key="14">
    <source>
        <dbReference type="ARBA" id="ARBA00023157"/>
    </source>
</evidence>
<keyword evidence="10" id="KW-1133">Transmembrane helix</keyword>
<dbReference type="FunFam" id="2.60.40.420:FF:000028">
    <property type="entry name" value="Ceruloplasmin"/>
    <property type="match status" value="1"/>
</dbReference>
<comment type="similarity">
    <text evidence="3">Belongs to the multicopper oxidase family.</text>
</comment>
<evidence type="ECO:0000256" key="10">
    <source>
        <dbReference type="ARBA" id="ARBA00022989"/>
    </source>
</evidence>
<evidence type="ECO:0000256" key="2">
    <source>
        <dbReference type="ARBA" id="ARBA00004167"/>
    </source>
</evidence>
<dbReference type="PANTHER" id="PTHR11709:SF226">
    <property type="entry name" value="CERULOPLASMIN"/>
    <property type="match status" value="1"/>
</dbReference>
<dbReference type="InterPro" id="IPR008972">
    <property type="entry name" value="Cupredoxin"/>
</dbReference>
<gene>
    <name evidence="19" type="primary">CP</name>
</gene>
<keyword evidence="5" id="KW-0813">Transport</keyword>
<evidence type="ECO:0000256" key="16">
    <source>
        <dbReference type="SAM" id="SignalP"/>
    </source>
</evidence>
<feature type="signal peptide" evidence="16">
    <location>
        <begin position="1"/>
        <end position="18"/>
    </location>
</feature>
<dbReference type="InterPro" id="IPR002355">
    <property type="entry name" value="Cu_oxidase_Cu_BS"/>
</dbReference>
<accession>A0A8C5M8P0</accession>
<organism evidence="19 20">
    <name type="scientific">Leptobrachium leishanense</name>
    <name type="common">Leishan spiny toad</name>
    <dbReference type="NCBI Taxonomy" id="445787"/>
    <lineage>
        <taxon>Eukaryota</taxon>
        <taxon>Metazoa</taxon>
        <taxon>Chordata</taxon>
        <taxon>Craniata</taxon>
        <taxon>Vertebrata</taxon>
        <taxon>Euteleostomi</taxon>
        <taxon>Amphibia</taxon>
        <taxon>Batrachia</taxon>
        <taxon>Anura</taxon>
        <taxon>Pelobatoidea</taxon>
        <taxon>Megophryidae</taxon>
        <taxon>Leptobrachium</taxon>
    </lineage>
</organism>
<dbReference type="GO" id="GO:0005886">
    <property type="term" value="C:plasma membrane"/>
    <property type="evidence" value="ECO:0007669"/>
    <property type="project" value="TreeGrafter"/>
</dbReference>
<dbReference type="GO" id="GO:0006826">
    <property type="term" value="P:iron ion transport"/>
    <property type="evidence" value="ECO:0007669"/>
    <property type="project" value="TreeGrafter"/>
</dbReference>
<dbReference type="OrthoDB" id="2121828at2759"/>
<sequence length="1071" mass="123278">MKLFTIFLLFLFGYVCEAAQNRTYYFAIKEINWDYAPSEKNLISGKPIAEDKKASTYLLRDTNRIGRIYKKAVYLQYTDDSYTVEIKKPNWLGYLGPIIRAEVGDNLIIHLKNFASRQYGLHPHGVQYTKENEGALYPDDVSESHKEGAQVMPGESFTYNWEVVKDQGPTPKDDDCITRIYHSHIDAPTDIYSGLIGTMLICKEGFLTRGKYKAYKEFVVMASVVDENRSWYLDENIETFCTDPASVDKNDEEFQKSNRMNSINGYVFGNLPGLCMCDSNKVKWYLFGMGNEIDIHSIYFEGQVFKQQHHHVDSFNLFPATMVQAEMVTHNVGKWLFSCQIFDHFKDGMQAMYEVKNCSKKATQNNPRLYGNVRQYYIAAEEIIWSYGPTTMNPFTGLKLDDPESTESELYFIRNDTRIGGTFKKAVYVEYTDATFTKRKERLPEEEHLGILGPIILAEVGDTVKVTFRNNASYPFNIQAHGVKSKKETSTASHRSRNTAKGRRTYECAYVVSPGKTYTYNWYIQETSGPTELDQNCLPWLYFSSANPSKDPSAGLVGPLLVCKSLKRYKQNGMRNFFMLPTVFDENESWYQDENIRLFLSDPSLVDKDDTDFQEASLRPSINGYMFGNQPGLDMCIEDTVVWNMMGIGNEVDVHGIQFSGNIIEDHSKTTDTTNVFPHTSHSVVMIPDNIGTFRLGCMTVDHLVTGMKQRYRVHSCGKQRPAAPKVITKTYYIAAEELEWDYAPNRTWEHELYKHRERSPGDIYLNRTGEYIGSKYIKALYREYTDETFTTVKNRTEEHEHLGILGPLIKANVGDQIKIVFHNMATRTYSIYAQGVQIEGDIVYPAEPGNTQTYIWNIKERSGPTRHGDTDCLTWVYYSSVNQEMDTYSGLIGPLLICKKSTPRVSSPTHRHFFLLFMIFNENFSWYFDKNIETYALQPIFNRKDRSYFETNKMHAINGKLYANLHGLTMYVGDDVTWHLIGLGGEIDIHTVHFHAHSFKYKKGFVYQNDVFDLFPGIYQTVEMKAIVPGTWLLHCHVTNHIHGGMETVYTVLERKESTVQRLINYLLAS</sequence>
<dbReference type="Ensembl" id="ENSLLET00000009891.1">
    <property type="protein sequence ID" value="ENSLLEP00000009530.1"/>
    <property type="gene ID" value="ENSLLEG00000005746.1"/>
</dbReference>
<dbReference type="Pfam" id="PF07732">
    <property type="entry name" value="Cu-oxidase_3"/>
    <property type="match status" value="3"/>
</dbReference>
<dbReference type="EC" id="1.16.3.1" evidence="4"/>
<dbReference type="InterPro" id="IPR011706">
    <property type="entry name" value="Cu-oxidase_C"/>
</dbReference>
<dbReference type="PROSITE" id="PS00080">
    <property type="entry name" value="MULTICOPPER_OXIDASE2"/>
    <property type="match status" value="1"/>
</dbReference>
<dbReference type="SUPFAM" id="SSF49503">
    <property type="entry name" value="Cupredoxins"/>
    <property type="match status" value="6"/>
</dbReference>
<protein>
    <recommendedName>
        <fullName evidence="4">ferroxidase</fullName>
        <ecNumber evidence="4">1.16.3.1</ecNumber>
    </recommendedName>
</protein>
<comment type="subcellular location">
    <subcellularLocation>
        <location evidence="2">Membrane</location>
        <topology evidence="2">Single-pass membrane protein</topology>
    </subcellularLocation>
</comment>
<evidence type="ECO:0000256" key="3">
    <source>
        <dbReference type="ARBA" id="ARBA00010609"/>
    </source>
</evidence>
<dbReference type="FunFam" id="2.60.40.420:FF:000009">
    <property type="entry name" value="Ceruloplasmin"/>
    <property type="match status" value="1"/>
</dbReference>
<evidence type="ECO:0000259" key="17">
    <source>
        <dbReference type="Pfam" id="PF07731"/>
    </source>
</evidence>
<keyword evidence="15" id="KW-0325">Glycoprotein</keyword>
<dbReference type="GO" id="GO:0005507">
    <property type="term" value="F:copper ion binding"/>
    <property type="evidence" value="ECO:0007669"/>
    <property type="project" value="InterPro"/>
</dbReference>
<evidence type="ECO:0000256" key="4">
    <source>
        <dbReference type="ARBA" id="ARBA00013107"/>
    </source>
</evidence>
<keyword evidence="6" id="KW-0812">Transmembrane</keyword>
<evidence type="ECO:0000256" key="15">
    <source>
        <dbReference type="ARBA" id="ARBA00023180"/>
    </source>
</evidence>
<dbReference type="Pfam" id="PF07731">
    <property type="entry name" value="Cu-oxidase_2"/>
    <property type="match status" value="1"/>
</dbReference>
<dbReference type="InterPro" id="IPR033138">
    <property type="entry name" value="Cu_oxidase_CS"/>
</dbReference>
<evidence type="ECO:0000256" key="7">
    <source>
        <dbReference type="ARBA" id="ARBA00022723"/>
    </source>
</evidence>
<evidence type="ECO:0000256" key="9">
    <source>
        <dbReference type="ARBA" id="ARBA00022737"/>
    </source>
</evidence>
<name>A0A8C5M8P0_9ANUR</name>
<reference evidence="19" key="1">
    <citation type="submission" date="2025-08" db="UniProtKB">
        <authorList>
            <consortium name="Ensembl"/>
        </authorList>
    </citation>
    <scope>IDENTIFICATION</scope>
</reference>